<feature type="domain" description="Histidine kinase" evidence="7">
    <location>
        <begin position="568"/>
        <end position="778"/>
    </location>
</feature>
<protein>
    <recommendedName>
        <fullName evidence="2">histidine kinase</fullName>
        <ecNumber evidence="2">2.7.13.3</ecNumber>
    </recommendedName>
</protein>
<evidence type="ECO:0000256" key="4">
    <source>
        <dbReference type="ARBA" id="ARBA00022679"/>
    </source>
</evidence>
<keyword evidence="6" id="KW-0902">Two-component regulatory system</keyword>
<dbReference type="GO" id="GO:0016036">
    <property type="term" value="P:cellular response to phosphate starvation"/>
    <property type="evidence" value="ECO:0007669"/>
    <property type="project" value="TreeGrafter"/>
</dbReference>
<dbReference type="InterPro" id="IPR050351">
    <property type="entry name" value="BphY/WalK/GraS-like"/>
</dbReference>
<keyword evidence="3" id="KW-0597">Phosphoprotein</keyword>
<accession>A0A3D9H6D7</accession>
<name>A0A3D9H6D7_9FLAO</name>
<keyword evidence="5 8" id="KW-0418">Kinase</keyword>
<dbReference type="OrthoDB" id="9816482at2"/>
<evidence type="ECO:0000256" key="3">
    <source>
        <dbReference type="ARBA" id="ARBA00022553"/>
    </source>
</evidence>
<proteinExistence type="predicted"/>
<dbReference type="PANTHER" id="PTHR45453">
    <property type="entry name" value="PHOSPHATE REGULON SENSOR PROTEIN PHOR"/>
    <property type="match status" value="1"/>
</dbReference>
<dbReference type="InterPro" id="IPR003594">
    <property type="entry name" value="HATPase_dom"/>
</dbReference>
<evidence type="ECO:0000256" key="5">
    <source>
        <dbReference type="ARBA" id="ARBA00022777"/>
    </source>
</evidence>
<evidence type="ECO:0000256" key="1">
    <source>
        <dbReference type="ARBA" id="ARBA00000085"/>
    </source>
</evidence>
<dbReference type="AlphaFoldDB" id="A0A3D9H6D7"/>
<dbReference type="GO" id="GO:0000155">
    <property type="term" value="F:phosphorelay sensor kinase activity"/>
    <property type="evidence" value="ECO:0007669"/>
    <property type="project" value="TreeGrafter"/>
</dbReference>
<dbReference type="PROSITE" id="PS50109">
    <property type="entry name" value="HIS_KIN"/>
    <property type="match status" value="1"/>
</dbReference>
<comment type="catalytic activity">
    <reaction evidence="1">
        <text>ATP + protein L-histidine = ADP + protein N-phospho-L-histidine.</text>
        <dbReference type="EC" id="2.7.13.3"/>
    </reaction>
</comment>
<dbReference type="GO" id="GO:0004721">
    <property type="term" value="F:phosphoprotein phosphatase activity"/>
    <property type="evidence" value="ECO:0007669"/>
    <property type="project" value="TreeGrafter"/>
</dbReference>
<dbReference type="EC" id="2.7.13.3" evidence="2"/>
<dbReference type="Proteomes" id="UP000256629">
    <property type="component" value="Unassembled WGS sequence"/>
</dbReference>
<organism evidence="8 9">
    <name type="scientific">Seonamhaeicola aphaedonensis</name>
    <dbReference type="NCBI Taxonomy" id="1461338"/>
    <lineage>
        <taxon>Bacteria</taxon>
        <taxon>Pseudomonadati</taxon>
        <taxon>Bacteroidota</taxon>
        <taxon>Flavobacteriia</taxon>
        <taxon>Flavobacteriales</taxon>
        <taxon>Flavobacteriaceae</taxon>
    </lineage>
</organism>
<dbReference type="InterPro" id="IPR036890">
    <property type="entry name" value="HATPase_C_sf"/>
</dbReference>
<keyword evidence="9" id="KW-1185">Reference proteome</keyword>
<dbReference type="Pfam" id="PF13589">
    <property type="entry name" value="HATPase_c_3"/>
    <property type="match status" value="1"/>
</dbReference>
<dbReference type="PANTHER" id="PTHR45453:SF1">
    <property type="entry name" value="PHOSPHATE REGULON SENSOR PROTEIN PHOR"/>
    <property type="match status" value="1"/>
</dbReference>
<reference evidence="8 9" key="1">
    <citation type="submission" date="2018-07" db="EMBL/GenBank/DDBJ databases">
        <title>Genomic Encyclopedia of Type Strains, Phase III (KMG-III): the genomes of soil and plant-associated and newly described type strains.</title>
        <authorList>
            <person name="Whitman W."/>
        </authorList>
    </citation>
    <scope>NUCLEOTIDE SEQUENCE [LARGE SCALE GENOMIC DNA]</scope>
    <source>
        <strain evidence="8 9">CECT 8487</strain>
    </source>
</reference>
<dbReference type="EMBL" id="QRDX01000010">
    <property type="protein sequence ID" value="RED44711.1"/>
    <property type="molecule type" value="Genomic_DNA"/>
</dbReference>
<evidence type="ECO:0000313" key="9">
    <source>
        <dbReference type="Proteomes" id="UP000256629"/>
    </source>
</evidence>
<dbReference type="Gene3D" id="3.30.565.10">
    <property type="entry name" value="Histidine kinase-like ATPase, C-terminal domain"/>
    <property type="match status" value="2"/>
</dbReference>
<dbReference type="SUPFAM" id="SSF55874">
    <property type="entry name" value="ATPase domain of HSP90 chaperone/DNA topoisomerase II/histidine kinase"/>
    <property type="match status" value="2"/>
</dbReference>
<dbReference type="Pfam" id="PF02518">
    <property type="entry name" value="HATPase_c"/>
    <property type="match status" value="1"/>
</dbReference>
<sequence length="780" mass="90006">MDKFNKYKFEPGAMSIIQMGEELIGHPSTAVNELVKNSYDADAGKCWVYTQYDKNPQKNFILLMDNGLGMDSGTLFGDWLKPSKSSKRNEDQSLRRSTIYNRRFLGSKGIGRLAAMALGRHLTVISKQNNENAYNWIRIDRENFRNESLLKLVDFPGGQIENYQELFRDTEILEESKLKINGNLINLLKNQPFNSFNEGTLVVIQDVDSSLRNLIEEEFKVLDLEQTSMFKSLRDLITPLKLNNKIQEELLEIDIIDEKLKIDNGEGTFELFYGINFIKDQKKGETSFIEIEPSKILDHFDYRVFGKAFKDGSVKAQYLCNRFAEDSYEKTLEIPSTFNLSQEEKDVRKLDEIEDENKDQKKVGVGEFYFDIRVYDLDFDAKDKMVKLLNASGRREASATFTKYLGLRISKNGFGVKPYGEEEHDWMGLGAKRVQKHIVTIGPNQIIGNIFLYSPQNDGLKEKTNREGFYESREFMNFKKIIAGVLETTGRERAKYRLKHNLGRKTKNKLDRPDTEKFIQYVLGNSQDEKLISKAKEFVLETNDALDNMEDSLSFSQRLASLGTGLELVYHELSQPLSVLGTVKSSLHKNTVKLPDEKIKQLFSKRIDNMQGAITLLEELKNSLQPAIGRSTKKNFKPVETFKKVCHLFERIFEDSNIILEIKNKNLDYEIKGLEYLFWISFLNILNNAVYWLQNVEKRYIVFEINDEEIIVSNTGPKIPEDDLEVIFEYGITSKKEKNATGLGLAFTRNMLSSDKWKIWAENRSYGPAFHIKKEQSSSN</sequence>
<dbReference type="GO" id="GO:0005886">
    <property type="term" value="C:plasma membrane"/>
    <property type="evidence" value="ECO:0007669"/>
    <property type="project" value="TreeGrafter"/>
</dbReference>
<evidence type="ECO:0000256" key="6">
    <source>
        <dbReference type="ARBA" id="ARBA00023012"/>
    </source>
</evidence>
<evidence type="ECO:0000313" key="8">
    <source>
        <dbReference type="EMBL" id="RED44711.1"/>
    </source>
</evidence>
<comment type="caution">
    <text evidence="8">The sequence shown here is derived from an EMBL/GenBank/DDBJ whole genome shotgun (WGS) entry which is preliminary data.</text>
</comment>
<keyword evidence="4" id="KW-0808">Transferase</keyword>
<dbReference type="InterPro" id="IPR005467">
    <property type="entry name" value="His_kinase_dom"/>
</dbReference>
<evidence type="ECO:0000259" key="7">
    <source>
        <dbReference type="PROSITE" id="PS50109"/>
    </source>
</evidence>
<dbReference type="SMART" id="SM00387">
    <property type="entry name" value="HATPase_c"/>
    <property type="match status" value="1"/>
</dbReference>
<gene>
    <name evidence="8" type="ORF">DFQ02_11013</name>
</gene>
<evidence type="ECO:0000256" key="2">
    <source>
        <dbReference type="ARBA" id="ARBA00012438"/>
    </source>
</evidence>